<dbReference type="Gene3D" id="1.10.510.10">
    <property type="entry name" value="Transferase(Phosphotransferase) domain 1"/>
    <property type="match status" value="1"/>
</dbReference>
<organism evidence="2 3">
    <name type="scientific">Schizophyllum amplum</name>
    <dbReference type="NCBI Taxonomy" id="97359"/>
    <lineage>
        <taxon>Eukaryota</taxon>
        <taxon>Fungi</taxon>
        <taxon>Dikarya</taxon>
        <taxon>Basidiomycota</taxon>
        <taxon>Agaricomycotina</taxon>
        <taxon>Agaricomycetes</taxon>
        <taxon>Agaricomycetidae</taxon>
        <taxon>Agaricales</taxon>
        <taxon>Schizophyllaceae</taxon>
        <taxon>Schizophyllum</taxon>
    </lineage>
</organism>
<comment type="caution">
    <text evidence="2">The sequence shown here is derived from an EMBL/GenBank/DDBJ whole genome shotgun (WGS) entry which is preliminary data.</text>
</comment>
<protein>
    <recommendedName>
        <fullName evidence="1">Fungal-type protein kinase domain-containing protein</fullName>
    </recommendedName>
</protein>
<feature type="domain" description="Fungal-type protein kinase" evidence="1">
    <location>
        <begin position="376"/>
        <end position="527"/>
    </location>
</feature>
<dbReference type="Pfam" id="PF17667">
    <property type="entry name" value="Pkinase_fungal"/>
    <property type="match status" value="2"/>
</dbReference>
<gene>
    <name evidence="2" type="ORF">BD626DRAFT_393405</name>
</gene>
<evidence type="ECO:0000313" key="2">
    <source>
        <dbReference type="EMBL" id="TRM68820.1"/>
    </source>
</evidence>
<dbReference type="Proteomes" id="UP000320762">
    <property type="component" value="Unassembled WGS sequence"/>
</dbReference>
<dbReference type="InterPro" id="IPR011009">
    <property type="entry name" value="Kinase-like_dom_sf"/>
</dbReference>
<sequence>MQNPTGVPEFYERHLQGYRRVGSDDVMEIMTYIRSRGHYGRRGWSAFQGSSTYATAEDPKNVFRDMSYIFSIILDAAAIATNGRLGGEEQTARLEMRLGSKTCAGVDGVVSCYIDGWSTLNKKSVHGTTKGGVYDMEIADRTGRTTWMSDIGVLIRFENDDNKDTRQRNVCCMSRAASHILHNDKTRNSVPSILIGGTFVRLARYSRSTSAVSAPFDVNKYPTELIQAILFTTHANNIQLGFSSNILRVVDSEDRLQYQYRLPLLSNPKKLVLYQTVKTLCQHAITAELYAKDMFVYRVHPAKTWGDGTSIVQDPPAEVLRDFAQFHSTPTDTVLQNRVQAAMQAVALTEEERQIVEHGFLSITVDGAANAEAVNMNMEGAPRSRYDRERRVCVYGEECVDLYKIVHPAVYFYALSKVSQLLLILWRAGWLHGDISPGNFLLLLRMLERSAFLTLADEYVVKITDLETATRYEERGPWKICHGTPNYVAIEVAVGQHLFHPDQPDALSSLHFQYNPFHDLESTIWMALNPDETEDILAVLQNAYGSDSPMCDLVPLARMMGLAHREAQCSGIDEDVAQGVPREKLSHKPLPPSNFPLDIYDAVRRCFLRIGEYYWGDESLLMRVNDVDL</sequence>
<accession>A0A550CVL0</accession>
<evidence type="ECO:0000313" key="3">
    <source>
        <dbReference type="Proteomes" id="UP000320762"/>
    </source>
</evidence>
<dbReference type="InterPro" id="IPR040976">
    <property type="entry name" value="Pkinase_fungal"/>
</dbReference>
<feature type="non-terminal residue" evidence="2">
    <location>
        <position position="629"/>
    </location>
</feature>
<keyword evidence="3" id="KW-1185">Reference proteome</keyword>
<proteinExistence type="predicted"/>
<dbReference type="SUPFAM" id="SSF56112">
    <property type="entry name" value="Protein kinase-like (PK-like)"/>
    <property type="match status" value="1"/>
</dbReference>
<dbReference type="AlphaFoldDB" id="A0A550CVL0"/>
<reference evidence="2 3" key="1">
    <citation type="journal article" date="2019" name="New Phytol.">
        <title>Comparative genomics reveals unique wood-decay strategies and fruiting body development in the Schizophyllaceae.</title>
        <authorList>
            <person name="Almasi E."/>
            <person name="Sahu N."/>
            <person name="Krizsan K."/>
            <person name="Balint B."/>
            <person name="Kovacs G.M."/>
            <person name="Kiss B."/>
            <person name="Cseklye J."/>
            <person name="Drula E."/>
            <person name="Henrissat B."/>
            <person name="Nagy I."/>
            <person name="Chovatia M."/>
            <person name="Adam C."/>
            <person name="LaButti K."/>
            <person name="Lipzen A."/>
            <person name="Riley R."/>
            <person name="Grigoriev I.V."/>
            <person name="Nagy L.G."/>
        </authorList>
    </citation>
    <scope>NUCLEOTIDE SEQUENCE [LARGE SCALE GENOMIC DNA]</scope>
    <source>
        <strain evidence="2 3">NL-1724</strain>
    </source>
</reference>
<name>A0A550CVL0_9AGAR</name>
<dbReference type="OrthoDB" id="3271139at2759"/>
<dbReference type="STRING" id="97359.A0A550CVL0"/>
<dbReference type="EMBL" id="VDMD01000001">
    <property type="protein sequence ID" value="TRM68820.1"/>
    <property type="molecule type" value="Genomic_DNA"/>
</dbReference>
<feature type="domain" description="Fungal-type protein kinase" evidence="1">
    <location>
        <begin position="144"/>
        <end position="258"/>
    </location>
</feature>
<evidence type="ECO:0000259" key="1">
    <source>
        <dbReference type="Pfam" id="PF17667"/>
    </source>
</evidence>